<dbReference type="InterPro" id="IPR004843">
    <property type="entry name" value="Calcineurin-like_PHP"/>
</dbReference>
<dbReference type="Pfam" id="PF00149">
    <property type="entry name" value="Metallophos"/>
    <property type="match status" value="1"/>
</dbReference>
<dbReference type="InterPro" id="IPR006179">
    <property type="entry name" value="5_nucleotidase/apyrase"/>
</dbReference>
<dbReference type="Proteomes" id="UP001209229">
    <property type="component" value="Unassembled WGS sequence"/>
</dbReference>
<sequence length="301" mass="33359">MNSRRNFIKNIALGAAAGTLVLPSCKVKGSDTKITILHTNDVHSHIDPFPKDHSSYPNQGGFARRAALIKQVRRTEEHVLVLDSGDIFQGTPYFNFYKGELDIKLMNAMGYDVATIGNHEFDNGVEELAKQIKIADFPFVNCNYGLEQSILKPLMQAYKIIQKGVVKIGVIGLGIELYGLVDPNKCGDIKYNCPIKSGDALAGYLKNKENCDYIIALSHLGYQYKGDKVDDIEVAQNTENINLILGGHTHTFLDQPTIITNKQGNDVVINQTGWAGVKLGRLDIVFSDDKKDQRLAYNSQL</sequence>
<dbReference type="InterPro" id="IPR019546">
    <property type="entry name" value="TAT_signal_bac_arc"/>
</dbReference>
<dbReference type="PROSITE" id="PS00786">
    <property type="entry name" value="5_NUCLEOTIDASE_2"/>
    <property type="match status" value="1"/>
</dbReference>
<dbReference type="AlphaFoldDB" id="A0AAE3SE96"/>
<dbReference type="PANTHER" id="PTHR11575:SF24">
    <property type="entry name" value="5'-NUCLEOTIDASE"/>
    <property type="match status" value="1"/>
</dbReference>
<accession>A0AAE3SE96</accession>
<dbReference type="Gene3D" id="3.60.21.10">
    <property type="match status" value="1"/>
</dbReference>
<dbReference type="InterPro" id="IPR029052">
    <property type="entry name" value="Metallo-depent_PP-like"/>
</dbReference>
<dbReference type="CDD" id="cd00845">
    <property type="entry name" value="MPP_UshA_N_like"/>
    <property type="match status" value="1"/>
</dbReference>
<dbReference type="PRINTS" id="PR01607">
    <property type="entry name" value="APYRASEFAMLY"/>
</dbReference>
<protein>
    <submittedName>
        <fullName evidence="4">Metallophosphatase</fullName>
    </submittedName>
</protein>
<comment type="caution">
    <text evidence="4">The sequence shown here is derived from an EMBL/GenBank/DDBJ whole genome shotgun (WGS) entry which is preliminary data.</text>
</comment>
<dbReference type="GO" id="GO:0000166">
    <property type="term" value="F:nucleotide binding"/>
    <property type="evidence" value="ECO:0007669"/>
    <property type="project" value="UniProtKB-KW"/>
</dbReference>
<dbReference type="GO" id="GO:0016788">
    <property type="term" value="F:hydrolase activity, acting on ester bonds"/>
    <property type="evidence" value="ECO:0007669"/>
    <property type="project" value="InterPro"/>
</dbReference>
<evidence type="ECO:0000256" key="2">
    <source>
        <dbReference type="RuleBase" id="RU362119"/>
    </source>
</evidence>
<gene>
    <name evidence="4" type="ORF">OM075_07310</name>
</gene>
<evidence type="ECO:0000256" key="1">
    <source>
        <dbReference type="ARBA" id="ARBA00006654"/>
    </source>
</evidence>
<organism evidence="4 5">
    <name type="scientific">Plebeiibacterium sediminum</name>
    <dbReference type="NCBI Taxonomy" id="2992112"/>
    <lineage>
        <taxon>Bacteria</taxon>
        <taxon>Pseudomonadati</taxon>
        <taxon>Bacteroidota</taxon>
        <taxon>Bacteroidia</taxon>
        <taxon>Marinilabiliales</taxon>
        <taxon>Marinilabiliaceae</taxon>
        <taxon>Plebeiibacterium</taxon>
    </lineage>
</organism>
<keyword evidence="5" id="KW-1185">Reference proteome</keyword>
<comment type="similarity">
    <text evidence="1 2">Belongs to the 5'-nucleotidase family.</text>
</comment>
<dbReference type="EMBL" id="JAPDPJ010000011">
    <property type="protein sequence ID" value="MCW3786268.1"/>
    <property type="molecule type" value="Genomic_DNA"/>
</dbReference>
<keyword evidence="2" id="KW-0547">Nucleotide-binding</keyword>
<dbReference type="NCBIfam" id="TIGR01409">
    <property type="entry name" value="TAT_signal_seq"/>
    <property type="match status" value="1"/>
</dbReference>
<evidence type="ECO:0000313" key="4">
    <source>
        <dbReference type="EMBL" id="MCW3786268.1"/>
    </source>
</evidence>
<reference evidence="4" key="1">
    <citation type="submission" date="2022-10" db="EMBL/GenBank/DDBJ databases">
        <authorList>
            <person name="Yu W.X."/>
        </authorList>
    </citation>
    <scope>NUCLEOTIDE SEQUENCE</scope>
    <source>
        <strain evidence="4">AAT</strain>
    </source>
</reference>
<evidence type="ECO:0000259" key="3">
    <source>
        <dbReference type="Pfam" id="PF00149"/>
    </source>
</evidence>
<dbReference type="GO" id="GO:0046872">
    <property type="term" value="F:metal ion binding"/>
    <property type="evidence" value="ECO:0007669"/>
    <property type="project" value="InterPro"/>
</dbReference>
<feature type="domain" description="Calcineurin-like phosphoesterase" evidence="3">
    <location>
        <begin position="35"/>
        <end position="251"/>
    </location>
</feature>
<dbReference type="InterPro" id="IPR006146">
    <property type="entry name" value="5'-Nucleotdase_CS"/>
</dbReference>
<dbReference type="GO" id="GO:0009166">
    <property type="term" value="P:nucleotide catabolic process"/>
    <property type="evidence" value="ECO:0007669"/>
    <property type="project" value="InterPro"/>
</dbReference>
<keyword evidence="2" id="KW-0378">Hydrolase</keyword>
<evidence type="ECO:0000313" key="5">
    <source>
        <dbReference type="Proteomes" id="UP001209229"/>
    </source>
</evidence>
<dbReference type="SUPFAM" id="SSF56300">
    <property type="entry name" value="Metallo-dependent phosphatases"/>
    <property type="match status" value="1"/>
</dbReference>
<dbReference type="RefSeq" id="WP_301189834.1">
    <property type="nucleotide sequence ID" value="NZ_JAPDPJ010000011.1"/>
</dbReference>
<dbReference type="PROSITE" id="PS00785">
    <property type="entry name" value="5_NUCLEOTIDASE_1"/>
    <property type="match status" value="1"/>
</dbReference>
<name>A0AAE3SE96_9BACT</name>
<proteinExistence type="inferred from homology"/>
<dbReference type="PANTHER" id="PTHR11575">
    <property type="entry name" value="5'-NUCLEOTIDASE-RELATED"/>
    <property type="match status" value="1"/>
</dbReference>